<evidence type="ECO:0000313" key="11">
    <source>
        <dbReference type="Proteomes" id="UP001302367"/>
    </source>
</evidence>
<name>A0A2G5ID78_CERBT</name>
<dbReference type="Pfam" id="PF07690">
    <property type="entry name" value="MFS_1"/>
    <property type="match status" value="1"/>
</dbReference>
<feature type="region of interest" description="Disordered" evidence="5">
    <location>
        <begin position="1"/>
        <end position="44"/>
    </location>
</feature>
<dbReference type="InterPro" id="IPR011701">
    <property type="entry name" value="MFS"/>
</dbReference>
<dbReference type="SUPFAM" id="SSF103473">
    <property type="entry name" value="MFS general substrate transporter"/>
    <property type="match status" value="1"/>
</dbReference>
<gene>
    <name evidence="8" type="ORF">CB0940_11907</name>
    <name evidence="9" type="ORF">RHO25_008912</name>
</gene>
<feature type="transmembrane region" description="Helical" evidence="6">
    <location>
        <begin position="55"/>
        <end position="79"/>
    </location>
</feature>
<evidence type="ECO:0000256" key="3">
    <source>
        <dbReference type="ARBA" id="ARBA00022989"/>
    </source>
</evidence>
<feature type="transmembrane region" description="Helical" evidence="6">
    <location>
        <begin position="350"/>
        <end position="371"/>
    </location>
</feature>
<feature type="region of interest" description="Disordered" evidence="5">
    <location>
        <begin position="551"/>
        <end position="585"/>
    </location>
</feature>
<evidence type="ECO:0000256" key="1">
    <source>
        <dbReference type="ARBA" id="ARBA00004141"/>
    </source>
</evidence>
<dbReference type="AlphaFoldDB" id="A0A2G5ID78"/>
<evidence type="ECO:0000313" key="9">
    <source>
        <dbReference type="EMBL" id="WPB04267.1"/>
    </source>
</evidence>
<feature type="transmembrane region" description="Helical" evidence="6">
    <location>
        <begin position="316"/>
        <end position="338"/>
    </location>
</feature>
<dbReference type="OrthoDB" id="10021397at2759"/>
<feature type="transmembrane region" description="Helical" evidence="6">
    <location>
        <begin position="380"/>
        <end position="398"/>
    </location>
</feature>
<protein>
    <submittedName>
        <fullName evidence="8">Putative MFS-type transporter</fullName>
    </submittedName>
</protein>
<feature type="transmembrane region" description="Helical" evidence="6">
    <location>
        <begin position="141"/>
        <end position="164"/>
    </location>
</feature>
<dbReference type="EMBL" id="LKMD01000099">
    <property type="protein sequence ID" value="PIB02807.1"/>
    <property type="molecule type" value="Genomic_DNA"/>
</dbReference>
<evidence type="ECO:0000256" key="6">
    <source>
        <dbReference type="SAM" id="Phobius"/>
    </source>
</evidence>
<dbReference type="Proteomes" id="UP001302367">
    <property type="component" value="Chromosome 5"/>
</dbReference>
<organism evidence="8 10">
    <name type="scientific">Cercospora beticola</name>
    <name type="common">Sugarbeet leaf spot fungus</name>
    <dbReference type="NCBI Taxonomy" id="122368"/>
    <lineage>
        <taxon>Eukaryota</taxon>
        <taxon>Fungi</taxon>
        <taxon>Dikarya</taxon>
        <taxon>Ascomycota</taxon>
        <taxon>Pezizomycotina</taxon>
        <taxon>Dothideomycetes</taxon>
        <taxon>Dothideomycetidae</taxon>
        <taxon>Mycosphaerellales</taxon>
        <taxon>Mycosphaerellaceae</taxon>
        <taxon>Cercospora</taxon>
    </lineage>
</organism>
<dbReference type="PANTHER" id="PTHR23501:SF158">
    <property type="entry name" value="TRANSPORTER, PUTATIVE (AFU_ORTHOLOGUE AFUA_5G14490)-RELATED"/>
    <property type="match status" value="1"/>
</dbReference>
<evidence type="ECO:0000313" key="8">
    <source>
        <dbReference type="EMBL" id="PIB02807.1"/>
    </source>
</evidence>
<evidence type="ECO:0000259" key="7">
    <source>
        <dbReference type="PROSITE" id="PS50850"/>
    </source>
</evidence>
<dbReference type="PROSITE" id="PS50850">
    <property type="entry name" value="MFS"/>
    <property type="match status" value="1"/>
</dbReference>
<reference evidence="9 11" key="2">
    <citation type="submission" date="2023-09" db="EMBL/GenBank/DDBJ databases">
        <title>Complete-Gapless Cercospora beticola genome.</title>
        <authorList>
            <person name="Wyatt N.A."/>
            <person name="Spanner R.E."/>
            <person name="Bolton M.D."/>
        </authorList>
    </citation>
    <scope>NUCLEOTIDE SEQUENCE [LARGE SCALE GENOMIC DNA]</scope>
    <source>
        <strain evidence="9">Cb09-40</strain>
    </source>
</reference>
<keyword evidence="2 6" id="KW-0812">Transmembrane</keyword>
<evidence type="ECO:0000256" key="5">
    <source>
        <dbReference type="SAM" id="MobiDB-lite"/>
    </source>
</evidence>
<feature type="domain" description="Major facilitator superfamily (MFS) profile" evidence="7">
    <location>
        <begin position="53"/>
        <end position="546"/>
    </location>
</feature>
<dbReference type="FunFam" id="1.20.1250.20:FF:000196">
    <property type="entry name" value="MFS toxin efflux pump (AflT)"/>
    <property type="match status" value="1"/>
</dbReference>
<dbReference type="Gene3D" id="1.20.1250.20">
    <property type="entry name" value="MFS general substrate transporter like domains"/>
    <property type="match status" value="1"/>
</dbReference>
<feature type="transmembrane region" description="Helical" evidence="6">
    <location>
        <begin position="239"/>
        <end position="262"/>
    </location>
</feature>
<reference evidence="8 10" key="1">
    <citation type="submission" date="2015-10" db="EMBL/GenBank/DDBJ databases">
        <title>The cercosporin biosynthetic gene cluster was horizontally transferred to several fungal lineages and shown to be expanded in Cercospora beticola based on microsynteny with recipient genomes.</title>
        <authorList>
            <person name="De Jonge R."/>
            <person name="Ebert M.K."/>
            <person name="Suttle J.C."/>
            <person name="Jurick Ii W.M."/>
            <person name="Secor G.A."/>
            <person name="Thomma B.P."/>
            <person name="Van De Peer Y."/>
            <person name="Bolton M.D."/>
        </authorList>
    </citation>
    <scope>NUCLEOTIDE SEQUENCE [LARGE SCALE GENOMIC DNA]</scope>
    <source>
        <strain evidence="8 10">09-40</strain>
    </source>
</reference>
<feature type="transmembrane region" description="Helical" evidence="6">
    <location>
        <begin position="274"/>
        <end position="295"/>
    </location>
</feature>
<feature type="transmembrane region" description="Helical" evidence="6">
    <location>
        <begin position="404"/>
        <end position="422"/>
    </location>
</feature>
<feature type="transmembrane region" description="Helical" evidence="6">
    <location>
        <begin position="207"/>
        <end position="227"/>
    </location>
</feature>
<feature type="transmembrane region" description="Helical" evidence="6">
    <location>
        <begin position="176"/>
        <end position="195"/>
    </location>
</feature>
<feature type="transmembrane region" description="Helical" evidence="6">
    <location>
        <begin position="117"/>
        <end position="135"/>
    </location>
</feature>
<sequence length="585" mass="62842">MDKHGMNVVDGASALPAPLPYSQNTESSSKGERTTQAANDEPEHRSKWRLYPAMTALYLTLFLAALDITSLATSIPTIAAELNSAAGYSWIGGAFLIADAATGPIWAKMSDIFGRKLVISLSLLFFAIASIIGALSNTMNMLIAARAIQGAGAGGMVSLVNITVSDLFGLRDGRALILGTLEAVWAVAGGAGPMIGGAITENIGWRWNFWINLPIVAIALALLVIFLDVHNPRTPFWTGIAAVDWYGIFALLGAIVLLLLGLNFGGVTYAWDSPEVICLLVFGGLMIGVFIAIEWKLARYPLMPLPLFHDRSNNSAYLVAFTHGMSYISVEYYLPLYFQSVRQASPTMSGVLVLPVTLSEGVVGIIVGILIHKTGRYREIIWVGKLMLTLGLGLFVHLGVSSGIAEIIIFQLIAGVGSGLLFEPPLIAVQNNVQQSDTATATATLGLIRNLSTSISVIIGGVVFSNSMNNRASWLTAQGVPESTAADYAGDNASANVEMIPDIDNAADRVAVQQAFAWGLRNMWITFLAFTVAGLVAGFFIKHKKMDHEHTRTRTGLEHMTDRKTKKQQDAGSPRNDEAKEKEMA</sequence>
<keyword evidence="3 6" id="KW-1133">Transmembrane helix</keyword>
<dbReference type="InterPro" id="IPR020846">
    <property type="entry name" value="MFS_dom"/>
</dbReference>
<feature type="compositionally biased region" description="Polar residues" evidence="5">
    <location>
        <begin position="21"/>
        <end position="38"/>
    </location>
</feature>
<dbReference type="InterPro" id="IPR036259">
    <property type="entry name" value="MFS_trans_sf"/>
</dbReference>
<dbReference type="PANTHER" id="PTHR23501">
    <property type="entry name" value="MAJOR FACILITATOR SUPERFAMILY"/>
    <property type="match status" value="1"/>
</dbReference>
<evidence type="ECO:0000256" key="2">
    <source>
        <dbReference type="ARBA" id="ARBA00022692"/>
    </source>
</evidence>
<dbReference type="GO" id="GO:0005886">
    <property type="term" value="C:plasma membrane"/>
    <property type="evidence" value="ECO:0007669"/>
    <property type="project" value="TreeGrafter"/>
</dbReference>
<dbReference type="CDD" id="cd17502">
    <property type="entry name" value="MFS_Azr1_MDR_like"/>
    <property type="match status" value="1"/>
</dbReference>
<dbReference type="GO" id="GO:0022857">
    <property type="term" value="F:transmembrane transporter activity"/>
    <property type="evidence" value="ECO:0007669"/>
    <property type="project" value="InterPro"/>
</dbReference>
<feature type="transmembrane region" description="Helical" evidence="6">
    <location>
        <begin position="443"/>
        <end position="464"/>
    </location>
</feature>
<feature type="transmembrane region" description="Helical" evidence="6">
    <location>
        <begin position="85"/>
        <end position="105"/>
    </location>
</feature>
<feature type="transmembrane region" description="Helical" evidence="6">
    <location>
        <begin position="523"/>
        <end position="541"/>
    </location>
</feature>
<comment type="subcellular location">
    <subcellularLocation>
        <location evidence="1">Membrane</location>
        <topology evidence="1">Multi-pass membrane protein</topology>
    </subcellularLocation>
</comment>
<evidence type="ECO:0000313" key="10">
    <source>
        <dbReference type="Proteomes" id="UP000230605"/>
    </source>
</evidence>
<proteinExistence type="predicted"/>
<accession>A0A2G5ID78</accession>
<evidence type="ECO:0000256" key="4">
    <source>
        <dbReference type="ARBA" id="ARBA00023136"/>
    </source>
</evidence>
<keyword evidence="11" id="KW-1185">Reference proteome</keyword>
<dbReference type="EMBL" id="CP134188">
    <property type="protein sequence ID" value="WPB04267.1"/>
    <property type="molecule type" value="Genomic_DNA"/>
</dbReference>
<dbReference type="Proteomes" id="UP000230605">
    <property type="component" value="Chromosome 10"/>
</dbReference>
<keyword evidence="4 6" id="KW-0472">Membrane</keyword>
<dbReference type="Gene3D" id="1.20.1720.10">
    <property type="entry name" value="Multidrug resistance protein D"/>
    <property type="match status" value="1"/>
</dbReference>